<dbReference type="InterPro" id="IPR012999">
    <property type="entry name" value="Pyr_OxRdtase_I_AS"/>
</dbReference>
<keyword evidence="6 10" id="KW-0520">NAD</keyword>
<dbReference type="InterPro" id="IPR050151">
    <property type="entry name" value="Class-I_Pyr_Nuc-Dis_Oxidored"/>
</dbReference>
<gene>
    <name evidence="13" type="primary">lpdA</name>
    <name evidence="13" type="ORF">ABVQ20_24570</name>
</gene>
<feature type="domain" description="FAD/NAD(P)-binding" evidence="12">
    <location>
        <begin position="3"/>
        <end position="330"/>
    </location>
</feature>
<evidence type="ECO:0000313" key="14">
    <source>
        <dbReference type="Proteomes" id="UP001548832"/>
    </source>
</evidence>
<keyword evidence="5 10" id="KW-0560">Oxidoreductase</keyword>
<dbReference type="GO" id="GO:0004148">
    <property type="term" value="F:dihydrolipoyl dehydrogenase (NADH) activity"/>
    <property type="evidence" value="ECO:0007669"/>
    <property type="project" value="UniProtKB-EC"/>
</dbReference>
<evidence type="ECO:0000256" key="2">
    <source>
        <dbReference type="ARBA" id="ARBA00012608"/>
    </source>
</evidence>
<dbReference type="Pfam" id="PF07992">
    <property type="entry name" value="Pyr_redox_2"/>
    <property type="match status" value="1"/>
</dbReference>
<evidence type="ECO:0000256" key="5">
    <source>
        <dbReference type="ARBA" id="ARBA00023002"/>
    </source>
</evidence>
<comment type="similarity">
    <text evidence="1 10">Belongs to the class-I pyridine nucleotide-disulfide oxidoreductase family.</text>
</comment>
<dbReference type="Pfam" id="PF02852">
    <property type="entry name" value="Pyr_redox_dim"/>
    <property type="match status" value="1"/>
</dbReference>
<evidence type="ECO:0000256" key="7">
    <source>
        <dbReference type="ARBA" id="ARBA00023157"/>
    </source>
</evidence>
<comment type="miscellaneous">
    <text evidence="10">The active site is a redox-active disulfide bond.</text>
</comment>
<comment type="catalytic activity">
    <reaction evidence="9 10">
        <text>N(6)-[(R)-dihydrolipoyl]-L-lysyl-[protein] + NAD(+) = N(6)-[(R)-lipoyl]-L-lysyl-[protein] + NADH + H(+)</text>
        <dbReference type="Rhea" id="RHEA:15045"/>
        <dbReference type="Rhea" id="RHEA-COMP:10474"/>
        <dbReference type="Rhea" id="RHEA-COMP:10475"/>
        <dbReference type="ChEBI" id="CHEBI:15378"/>
        <dbReference type="ChEBI" id="CHEBI:57540"/>
        <dbReference type="ChEBI" id="CHEBI:57945"/>
        <dbReference type="ChEBI" id="CHEBI:83099"/>
        <dbReference type="ChEBI" id="CHEBI:83100"/>
        <dbReference type="EC" id="1.8.1.4"/>
    </reaction>
</comment>
<protein>
    <recommendedName>
        <fullName evidence="2 10">Dihydrolipoyl dehydrogenase</fullName>
        <ecNumber evidence="2 10">1.8.1.4</ecNumber>
    </recommendedName>
</protein>
<dbReference type="PRINTS" id="PR00411">
    <property type="entry name" value="PNDRDTASEI"/>
</dbReference>
<dbReference type="PROSITE" id="PS00076">
    <property type="entry name" value="PYRIDINE_REDOX_1"/>
    <property type="match status" value="1"/>
</dbReference>
<reference evidence="13 14" key="1">
    <citation type="submission" date="2024-06" db="EMBL/GenBank/DDBJ databases">
        <authorList>
            <person name="Kim D.-U."/>
        </authorList>
    </citation>
    <scope>NUCLEOTIDE SEQUENCE [LARGE SCALE GENOMIC DNA]</scope>
    <source>
        <strain evidence="13 14">KACC15460</strain>
    </source>
</reference>
<dbReference type="PRINTS" id="PR00368">
    <property type="entry name" value="FADPNR"/>
</dbReference>
<dbReference type="NCBIfam" id="TIGR01350">
    <property type="entry name" value="lipoamide_DH"/>
    <property type="match status" value="1"/>
</dbReference>
<organism evidence="13 14">
    <name type="scientific">Mesorhizobium shangrilense</name>
    <dbReference type="NCBI Taxonomy" id="460060"/>
    <lineage>
        <taxon>Bacteria</taxon>
        <taxon>Pseudomonadati</taxon>
        <taxon>Pseudomonadota</taxon>
        <taxon>Alphaproteobacteria</taxon>
        <taxon>Hyphomicrobiales</taxon>
        <taxon>Phyllobacteriaceae</taxon>
        <taxon>Mesorhizobium</taxon>
    </lineage>
</organism>
<dbReference type="Gene3D" id="3.50.50.60">
    <property type="entry name" value="FAD/NAD(P)-binding domain"/>
    <property type="match status" value="2"/>
</dbReference>
<keyword evidence="7" id="KW-1015">Disulfide bond</keyword>
<dbReference type="SUPFAM" id="SSF55424">
    <property type="entry name" value="FAD/NAD-linked reductases, dimerisation (C-terminal) domain"/>
    <property type="match status" value="1"/>
</dbReference>
<sequence length="468" mass="48804">MAYDVVIIGSGPGGYVCAIKAAQLGLKTAVIEKNPTFGGTCLNIGCIPSKALLYASEMFAEAGHSFDTLGVEVSAPKLNLKKMMTHKDTTVASNVNGVAFLFKKNKIDSFRGTGKVIAAGKVSVTGEDGKVEEIETKNIVIATGSDVAGIPGVKVDIDEKVIVSSTGALSLDKVPGHLVVVGGGVIGLELGSVWARLGAKVTVVEFLDTILGGMDGEVSKQFQRLLSKQGFEFKLGAKVTGVAKAKKGATVTFEPVKGGAAETIDADVVLIATGRRAYSDSLGLKEAGVEVDERGRVKTDGHLKTNVPGIYAIGDVIAGPMLAHKAEDEGVAVAETIAGQAGHVNYDVIPSVVYTSPEIASVGKTEEELKKAGIDYKIGKFPFSANGRARAMLHTDGFVKILADKQSDRVLGVHIVGFGAGEMIHEAAVLMEFGGSSEDLARTCHAHPTMSEAVKEAALATFFKPIHI</sequence>
<keyword evidence="4 10" id="KW-0274">FAD</keyword>
<dbReference type="Proteomes" id="UP001548832">
    <property type="component" value="Unassembled WGS sequence"/>
</dbReference>
<comment type="cofactor">
    <cofactor evidence="10">
        <name>FAD</name>
        <dbReference type="ChEBI" id="CHEBI:57692"/>
    </cofactor>
    <text evidence="10">Binds 1 FAD per subunit.</text>
</comment>
<dbReference type="PANTHER" id="PTHR22912:SF151">
    <property type="entry name" value="DIHYDROLIPOYL DEHYDROGENASE, MITOCHONDRIAL"/>
    <property type="match status" value="1"/>
</dbReference>
<dbReference type="Gene3D" id="3.30.390.30">
    <property type="match status" value="1"/>
</dbReference>
<dbReference type="EMBL" id="JBEWSZ010000001">
    <property type="protein sequence ID" value="MET2830158.1"/>
    <property type="molecule type" value="Genomic_DNA"/>
</dbReference>
<dbReference type="InterPro" id="IPR016156">
    <property type="entry name" value="FAD/NAD-linked_Rdtase_dimer_sf"/>
</dbReference>
<dbReference type="InterPro" id="IPR023753">
    <property type="entry name" value="FAD/NAD-binding_dom"/>
</dbReference>
<evidence type="ECO:0000256" key="1">
    <source>
        <dbReference type="ARBA" id="ARBA00007532"/>
    </source>
</evidence>
<keyword evidence="14" id="KW-1185">Reference proteome</keyword>
<dbReference type="PANTHER" id="PTHR22912">
    <property type="entry name" value="DISULFIDE OXIDOREDUCTASE"/>
    <property type="match status" value="1"/>
</dbReference>
<dbReference type="InterPro" id="IPR006258">
    <property type="entry name" value="Lipoamide_DH"/>
</dbReference>
<proteinExistence type="inferred from homology"/>
<dbReference type="EC" id="1.8.1.4" evidence="2 10"/>
<dbReference type="SUPFAM" id="SSF51905">
    <property type="entry name" value="FAD/NAD(P)-binding domain"/>
    <property type="match status" value="1"/>
</dbReference>
<comment type="caution">
    <text evidence="13">The sequence shown here is derived from an EMBL/GenBank/DDBJ whole genome shotgun (WGS) entry which is preliminary data.</text>
</comment>
<evidence type="ECO:0000256" key="10">
    <source>
        <dbReference type="RuleBase" id="RU003692"/>
    </source>
</evidence>
<feature type="domain" description="Pyridine nucleotide-disulphide oxidoreductase dimerisation" evidence="11">
    <location>
        <begin position="349"/>
        <end position="458"/>
    </location>
</feature>
<dbReference type="InterPro" id="IPR001100">
    <property type="entry name" value="Pyr_nuc-diS_OxRdtase"/>
</dbReference>
<evidence type="ECO:0000313" key="13">
    <source>
        <dbReference type="EMBL" id="MET2830158.1"/>
    </source>
</evidence>
<evidence type="ECO:0000259" key="12">
    <source>
        <dbReference type="Pfam" id="PF07992"/>
    </source>
</evidence>
<keyword evidence="8 10" id="KW-0676">Redox-active center</keyword>
<accession>A0ABV2DL42</accession>
<evidence type="ECO:0000259" key="11">
    <source>
        <dbReference type="Pfam" id="PF02852"/>
    </source>
</evidence>
<evidence type="ECO:0000256" key="6">
    <source>
        <dbReference type="ARBA" id="ARBA00023027"/>
    </source>
</evidence>
<evidence type="ECO:0000256" key="9">
    <source>
        <dbReference type="ARBA" id="ARBA00049187"/>
    </source>
</evidence>
<dbReference type="InterPro" id="IPR036188">
    <property type="entry name" value="FAD/NAD-bd_sf"/>
</dbReference>
<evidence type="ECO:0000256" key="8">
    <source>
        <dbReference type="ARBA" id="ARBA00023284"/>
    </source>
</evidence>
<dbReference type="InterPro" id="IPR004099">
    <property type="entry name" value="Pyr_nucl-diS_OxRdtase_dimer"/>
</dbReference>
<evidence type="ECO:0000256" key="4">
    <source>
        <dbReference type="ARBA" id="ARBA00022827"/>
    </source>
</evidence>
<dbReference type="RefSeq" id="WP_354462057.1">
    <property type="nucleotide sequence ID" value="NZ_JBEWSZ010000001.1"/>
</dbReference>
<evidence type="ECO:0000256" key="3">
    <source>
        <dbReference type="ARBA" id="ARBA00022630"/>
    </source>
</evidence>
<name>A0ABV2DL42_9HYPH</name>
<dbReference type="PIRSF" id="PIRSF000350">
    <property type="entry name" value="Mercury_reductase_MerA"/>
    <property type="match status" value="1"/>
</dbReference>
<keyword evidence="3 10" id="KW-0285">Flavoprotein</keyword>